<protein>
    <submittedName>
        <fullName evidence="8">Histidinol phosphatase</fullName>
    </submittedName>
</protein>
<keyword evidence="3" id="KW-0547">Nucleotide-binding</keyword>
<sequence length="271" mass="29866">MSLKAETVSWSAGGRLIVDAVDLEVMPGEFLGIIGPNGSGKTSLISLLAGIRPPKSGTVSLEGRPLAQTTRRDIAQHIALVEQQAETTERITARQAVELGRTPHLGALSPWSRRDTDIVDRALEHVGMSDFSGRMWHTLSGGERQRLHIARSLAQQPQILLLDEPTNHLDIHHQIGLLELVRGQPLTVVAALHDLNHAAVFCDRIAVMDRGRIVALGTPTEILTEDRIFAVFGVAATVERDEDGSCFVRYRRPRPKLHLISDTTKRHDHAR</sequence>
<gene>
    <name evidence="8" type="ORF">AC244_12830</name>
</gene>
<dbReference type="OrthoDB" id="9810077at2"/>
<evidence type="ECO:0000256" key="6">
    <source>
        <dbReference type="ARBA" id="ARBA00037066"/>
    </source>
</evidence>
<dbReference type="InterPro" id="IPR027417">
    <property type="entry name" value="P-loop_NTPase"/>
</dbReference>
<reference evidence="9" key="1">
    <citation type="submission" date="2015-07" db="EMBL/GenBank/DDBJ databases">
        <title>Whole genome sequence of an Ensifer adhaerens strain isolated from a cave pool in the Wind Cave National Park.</title>
        <authorList>
            <person name="Eng W.W.H."/>
            <person name="Gan H.M."/>
            <person name="Barton H.A."/>
            <person name="Savka M.A."/>
        </authorList>
    </citation>
    <scope>NUCLEOTIDE SEQUENCE [LARGE SCALE GENOMIC DNA]</scope>
    <source>
        <strain evidence="9">SD006</strain>
    </source>
</reference>
<dbReference type="PANTHER" id="PTHR42794:SF1">
    <property type="entry name" value="HEMIN IMPORT ATP-BINDING PROTEIN HMUV"/>
    <property type="match status" value="1"/>
</dbReference>
<dbReference type="PANTHER" id="PTHR42794">
    <property type="entry name" value="HEMIN IMPORT ATP-BINDING PROTEIN HMUV"/>
    <property type="match status" value="1"/>
</dbReference>
<dbReference type="PATRIC" id="fig|106592.7.peg.6686"/>
<organism evidence="8 9">
    <name type="scientific">Ensifer adhaerens</name>
    <name type="common">Sinorhizobium morelense</name>
    <dbReference type="NCBI Taxonomy" id="106592"/>
    <lineage>
        <taxon>Bacteria</taxon>
        <taxon>Pseudomonadati</taxon>
        <taxon>Pseudomonadota</taxon>
        <taxon>Alphaproteobacteria</taxon>
        <taxon>Hyphomicrobiales</taxon>
        <taxon>Rhizobiaceae</taxon>
        <taxon>Sinorhizobium/Ensifer group</taxon>
        <taxon>Ensifer</taxon>
    </lineage>
</organism>
<evidence type="ECO:0000313" key="8">
    <source>
        <dbReference type="EMBL" id="KOF18872.1"/>
    </source>
</evidence>
<dbReference type="FunFam" id="3.40.50.300:FF:000134">
    <property type="entry name" value="Iron-enterobactin ABC transporter ATP-binding protein"/>
    <property type="match status" value="1"/>
</dbReference>
<dbReference type="InterPro" id="IPR003593">
    <property type="entry name" value="AAA+_ATPase"/>
</dbReference>
<keyword evidence="4" id="KW-0067">ATP-binding</keyword>
<evidence type="ECO:0000256" key="4">
    <source>
        <dbReference type="ARBA" id="ARBA00022840"/>
    </source>
</evidence>
<evidence type="ECO:0000256" key="1">
    <source>
        <dbReference type="ARBA" id="ARBA00005417"/>
    </source>
</evidence>
<dbReference type="GO" id="GO:0005524">
    <property type="term" value="F:ATP binding"/>
    <property type="evidence" value="ECO:0007669"/>
    <property type="project" value="UniProtKB-KW"/>
</dbReference>
<dbReference type="RefSeq" id="WP_053249212.1">
    <property type="nucleotide sequence ID" value="NZ_LGAP01000006.1"/>
</dbReference>
<evidence type="ECO:0000259" key="7">
    <source>
        <dbReference type="PROSITE" id="PS50893"/>
    </source>
</evidence>
<dbReference type="Proteomes" id="UP000037425">
    <property type="component" value="Unassembled WGS sequence"/>
</dbReference>
<keyword evidence="2" id="KW-0813">Transport</keyword>
<dbReference type="PROSITE" id="PS50893">
    <property type="entry name" value="ABC_TRANSPORTER_2"/>
    <property type="match status" value="1"/>
</dbReference>
<dbReference type="Pfam" id="PF00005">
    <property type="entry name" value="ABC_tran"/>
    <property type="match status" value="1"/>
</dbReference>
<dbReference type="InterPro" id="IPR003439">
    <property type="entry name" value="ABC_transporter-like_ATP-bd"/>
</dbReference>
<dbReference type="AlphaFoldDB" id="A0A0L8BVX7"/>
<dbReference type="SUPFAM" id="SSF52540">
    <property type="entry name" value="P-loop containing nucleoside triphosphate hydrolases"/>
    <property type="match status" value="1"/>
</dbReference>
<dbReference type="EMBL" id="LGAP01000006">
    <property type="protein sequence ID" value="KOF18872.1"/>
    <property type="molecule type" value="Genomic_DNA"/>
</dbReference>
<evidence type="ECO:0000313" key="9">
    <source>
        <dbReference type="Proteomes" id="UP000037425"/>
    </source>
</evidence>
<keyword evidence="5" id="KW-1278">Translocase</keyword>
<accession>A0A0L8BVX7</accession>
<evidence type="ECO:0000256" key="5">
    <source>
        <dbReference type="ARBA" id="ARBA00022967"/>
    </source>
</evidence>
<feature type="domain" description="ABC transporter" evidence="7">
    <location>
        <begin position="3"/>
        <end position="235"/>
    </location>
</feature>
<evidence type="ECO:0000256" key="3">
    <source>
        <dbReference type="ARBA" id="ARBA00022741"/>
    </source>
</evidence>
<dbReference type="CDD" id="cd03214">
    <property type="entry name" value="ABC_Iron-Siderophores_B12_Hemin"/>
    <property type="match status" value="1"/>
</dbReference>
<name>A0A0L8BVX7_ENSAD</name>
<comment type="similarity">
    <text evidence="1">Belongs to the ABC transporter superfamily.</text>
</comment>
<dbReference type="Gene3D" id="3.40.50.300">
    <property type="entry name" value="P-loop containing nucleotide triphosphate hydrolases"/>
    <property type="match status" value="1"/>
</dbReference>
<proteinExistence type="inferred from homology"/>
<dbReference type="SMART" id="SM00382">
    <property type="entry name" value="AAA"/>
    <property type="match status" value="1"/>
</dbReference>
<comment type="caution">
    <text evidence="8">The sequence shown here is derived from an EMBL/GenBank/DDBJ whole genome shotgun (WGS) entry which is preliminary data.</text>
</comment>
<dbReference type="GO" id="GO:0016887">
    <property type="term" value="F:ATP hydrolysis activity"/>
    <property type="evidence" value="ECO:0007669"/>
    <property type="project" value="InterPro"/>
</dbReference>
<evidence type="ECO:0000256" key="2">
    <source>
        <dbReference type="ARBA" id="ARBA00022448"/>
    </source>
</evidence>
<comment type="function">
    <text evidence="6">Part of the ABC transporter complex HmuTUV involved in hemin import. Responsible for energy coupling to the transport system.</text>
</comment>